<dbReference type="STRING" id="159291.SAMN05920897_10842"/>
<evidence type="ECO:0000256" key="5">
    <source>
        <dbReference type="ARBA" id="ARBA00022692"/>
    </source>
</evidence>
<comment type="similarity">
    <text evidence="8">Belongs to the binding-protein-dependent transport system permease family.</text>
</comment>
<accession>A0A1N6SE51</accession>
<dbReference type="PANTHER" id="PTHR43357">
    <property type="entry name" value="INNER MEMBRANE ABC TRANSPORTER PERMEASE PROTEIN YDCV"/>
    <property type="match status" value="1"/>
</dbReference>
<feature type="transmembrane region" description="Helical" evidence="8">
    <location>
        <begin position="471"/>
        <end position="492"/>
    </location>
</feature>
<feature type="transmembrane region" description="Helical" evidence="8">
    <location>
        <begin position="512"/>
        <end position="531"/>
    </location>
</feature>
<feature type="transmembrane region" description="Helical" evidence="8">
    <location>
        <begin position="387"/>
        <end position="404"/>
    </location>
</feature>
<keyword evidence="3" id="KW-1003">Cell membrane</keyword>
<keyword evidence="5 8" id="KW-0812">Transmembrane</keyword>
<dbReference type="Gene3D" id="1.10.3720.10">
    <property type="entry name" value="MetI-like"/>
    <property type="match status" value="2"/>
</dbReference>
<keyword evidence="2 8" id="KW-0813">Transport</keyword>
<evidence type="ECO:0000313" key="10">
    <source>
        <dbReference type="EMBL" id="SIQ39319.1"/>
    </source>
</evidence>
<dbReference type="Proteomes" id="UP000186400">
    <property type="component" value="Unassembled WGS sequence"/>
</dbReference>
<keyword evidence="7 8" id="KW-0472">Membrane</keyword>
<dbReference type="OrthoDB" id="9776648at2"/>
<dbReference type="PANTHER" id="PTHR43357:SF4">
    <property type="entry name" value="INNER MEMBRANE ABC TRANSPORTER PERMEASE PROTEIN YDCV"/>
    <property type="match status" value="1"/>
</dbReference>
<evidence type="ECO:0000256" key="7">
    <source>
        <dbReference type="ARBA" id="ARBA00023136"/>
    </source>
</evidence>
<evidence type="ECO:0000256" key="3">
    <source>
        <dbReference type="ARBA" id="ARBA00022475"/>
    </source>
</evidence>
<comment type="subcellular location">
    <subcellularLocation>
        <location evidence="1">Cell inner membrane</location>
        <topology evidence="1">Multi-pass membrane protein</topology>
    </subcellularLocation>
    <subcellularLocation>
        <location evidence="8">Cell membrane</location>
        <topology evidence="8">Multi-pass membrane protein</topology>
    </subcellularLocation>
</comment>
<feature type="domain" description="ABC transmembrane type-1" evidence="9">
    <location>
        <begin position="348"/>
        <end position="531"/>
    </location>
</feature>
<dbReference type="CDD" id="cd06261">
    <property type="entry name" value="TM_PBP2"/>
    <property type="match status" value="2"/>
</dbReference>
<keyword evidence="6 8" id="KW-1133">Transmembrane helix</keyword>
<feature type="domain" description="ABC transmembrane type-1" evidence="9">
    <location>
        <begin position="53"/>
        <end position="253"/>
    </location>
</feature>
<feature type="transmembrane region" description="Helical" evidence="8">
    <location>
        <begin position="91"/>
        <end position="113"/>
    </location>
</feature>
<keyword evidence="11" id="KW-1185">Reference proteome</keyword>
<evidence type="ECO:0000256" key="6">
    <source>
        <dbReference type="ARBA" id="ARBA00022989"/>
    </source>
</evidence>
<dbReference type="Pfam" id="PF00528">
    <property type="entry name" value="BPD_transp_1"/>
    <property type="match status" value="2"/>
</dbReference>
<protein>
    <submittedName>
        <fullName evidence="10">Thiamine transport system permease protein</fullName>
    </submittedName>
</protein>
<dbReference type="GO" id="GO:0055085">
    <property type="term" value="P:transmembrane transport"/>
    <property type="evidence" value="ECO:0007669"/>
    <property type="project" value="InterPro"/>
</dbReference>
<evidence type="ECO:0000256" key="1">
    <source>
        <dbReference type="ARBA" id="ARBA00004429"/>
    </source>
</evidence>
<dbReference type="SUPFAM" id="SSF161098">
    <property type="entry name" value="MetI-like"/>
    <property type="match status" value="2"/>
</dbReference>
<evidence type="ECO:0000256" key="8">
    <source>
        <dbReference type="RuleBase" id="RU363032"/>
    </source>
</evidence>
<evidence type="ECO:0000313" key="11">
    <source>
        <dbReference type="Proteomes" id="UP000186400"/>
    </source>
</evidence>
<dbReference type="GO" id="GO:0005886">
    <property type="term" value="C:plasma membrane"/>
    <property type="evidence" value="ECO:0007669"/>
    <property type="project" value="UniProtKB-SubCell"/>
</dbReference>
<dbReference type="RefSeq" id="WP_076488613.1">
    <property type="nucleotide sequence ID" value="NZ_FTMS01000008.1"/>
</dbReference>
<name>A0A1N6SE51_9SPIO</name>
<evidence type="ECO:0000256" key="2">
    <source>
        <dbReference type="ARBA" id="ARBA00022448"/>
    </source>
</evidence>
<proteinExistence type="inferred from homology"/>
<organism evidence="10 11">
    <name type="scientific">Alkalispirochaeta americana</name>
    <dbReference type="NCBI Taxonomy" id="159291"/>
    <lineage>
        <taxon>Bacteria</taxon>
        <taxon>Pseudomonadati</taxon>
        <taxon>Spirochaetota</taxon>
        <taxon>Spirochaetia</taxon>
        <taxon>Spirochaetales</taxon>
        <taxon>Spirochaetaceae</taxon>
        <taxon>Alkalispirochaeta</taxon>
    </lineage>
</organism>
<evidence type="ECO:0000256" key="4">
    <source>
        <dbReference type="ARBA" id="ARBA00022519"/>
    </source>
</evidence>
<feature type="transmembrane region" description="Helical" evidence="8">
    <location>
        <begin position="128"/>
        <end position="148"/>
    </location>
</feature>
<sequence length="543" mass="58978">MGRRPALALLIFLALLVPPVVAVLGAGVLDQGFSSWTGEALRVLSRPSTWRSVRFGFVQAALSATLSLGLALPGAYFLANLRFPGRRIAESLTLLPFVLPSLVVILAVISFYGRQGVANRILGTDITLVYSAAGIIIAHVMFNYAVALRTVAGGWRRLDDRLREVSLSLGESSPGRSCRLYAPLLAPSLFSAWAVVFLYCFVSFGVVLVFGGVRYATLEVRIFQEMFTNLNLGAAGVLAFLQLLLCAAVVLLLQLLADRHVRPPREGQVRTIALWKDASRTRRLVCSLYWGTLGLFLFGPLAAILVRSLRPGGISSAWSLAAFRALRTGKIGEREVYEIIRATFPEVVATSLGIAALSALITVLLSLAAARSLRGLRTPWVDTMTKMPLAVSSVTFSLGMRLLWRGVIPSGPLIVITQAVMAFPLVFATVRSALEAIPLRYLETARSLGASRWTRITTVELPLLRRGLVNAYTFAFALSLADFTAVLTIGRGEIVTFPVAMYRLIGFQSFDVALALGVWYILVVAAAFLVIDATSTTRSKEWL</sequence>
<dbReference type="InterPro" id="IPR035906">
    <property type="entry name" value="MetI-like_sf"/>
</dbReference>
<evidence type="ECO:0000259" key="9">
    <source>
        <dbReference type="PROSITE" id="PS50928"/>
    </source>
</evidence>
<feature type="transmembrane region" description="Helical" evidence="8">
    <location>
        <begin position="189"/>
        <end position="213"/>
    </location>
</feature>
<dbReference type="InterPro" id="IPR000515">
    <property type="entry name" value="MetI-like"/>
</dbReference>
<dbReference type="PROSITE" id="PS50928">
    <property type="entry name" value="ABC_TM1"/>
    <property type="match status" value="2"/>
</dbReference>
<dbReference type="AlphaFoldDB" id="A0A1N6SE51"/>
<feature type="transmembrane region" description="Helical" evidence="8">
    <location>
        <begin position="347"/>
        <end position="367"/>
    </location>
</feature>
<feature type="transmembrane region" description="Helical" evidence="8">
    <location>
        <begin position="233"/>
        <end position="256"/>
    </location>
</feature>
<dbReference type="EMBL" id="FTMS01000008">
    <property type="protein sequence ID" value="SIQ39319.1"/>
    <property type="molecule type" value="Genomic_DNA"/>
</dbReference>
<feature type="transmembrane region" description="Helical" evidence="8">
    <location>
        <begin position="410"/>
        <end position="430"/>
    </location>
</feature>
<keyword evidence="4" id="KW-0997">Cell inner membrane</keyword>
<reference evidence="10 11" key="1">
    <citation type="submission" date="2017-01" db="EMBL/GenBank/DDBJ databases">
        <authorList>
            <person name="Mah S.A."/>
            <person name="Swanson W.J."/>
            <person name="Moy G.W."/>
            <person name="Vacquier V.D."/>
        </authorList>
    </citation>
    <scope>NUCLEOTIDE SEQUENCE [LARGE SCALE GENOMIC DNA]</scope>
    <source>
        <strain evidence="10 11">ASpG1</strain>
    </source>
</reference>
<gene>
    <name evidence="10" type="ORF">SAMN05920897_10842</name>
</gene>
<feature type="transmembrane region" description="Helical" evidence="8">
    <location>
        <begin position="57"/>
        <end position="79"/>
    </location>
</feature>
<feature type="transmembrane region" description="Helical" evidence="8">
    <location>
        <begin position="284"/>
        <end position="306"/>
    </location>
</feature>